<name>A0A9N9PRA4_9HELO</name>
<dbReference type="GO" id="GO:0001228">
    <property type="term" value="F:DNA-binding transcription activator activity, RNA polymerase II-specific"/>
    <property type="evidence" value="ECO:0007669"/>
    <property type="project" value="TreeGrafter"/>
</dbReference>
<feature type="compositionally biased region" description="Basic residues" evidence="1">
    <location>
        <begin position="9"/>
        <end position="20"/>
    </location>
</feature>
<dbReference type="InterPro" id="IPR053157">
    <property type="entry name" value="Sterol_Uptake_Regulator"/>
</dbReference>
<protein>
    <recommendedName>
        <fullName evidence="4">C6 transcription factor</fullName>
    </recommendedName>
</protein>
<dbReference type="PANTHER" id="PTHR47784:SF5">
    <property type="entry name" value="STEROL UPTAKE CONTROL PROTEIN 2"/>
    <property type="match status" value="1"/>
</dbReference>
<comment type="caution">
    <text evidence="2">The sequence shown here is derived from an EMBL/GenBank/DDBJ whole genome shotgun (WGS) entry which is preliminary data.</text>
</comment>
<accession>A0A9N9PRA4</accession>
<dbReference type="EMBL" id="CAJVRM010000039">
    <property type="protein sequence ID" value="CAG8972208.1"/>
    <property type="molecule type" value="Genomic_DNA"/>
</dbReference>
<evidence type="ECO:0000313" key="2">
    <source>
        <dbReference type="EMBL" id="CAG8972208.1"/>
    </source>
</evidence>
<proteinExistence type="predicted"/>
<gene>
    <name evidence="2" type="ORF">HYALB_00010987</name>
</gene>
<organism evidence="2 3">
    <name type="scientific">Hymenoscyphus albidus</name>
    <dbReference type="NCBI Taxonomy" id="595503"/>
    <lineage>
        <taxon>Eukaryota</taxon>
        <taxon>Fungi</taxon>
        <taxon>Dikarya</taxon>
        <taxon>Ascomycota</taxon>
        <taxon>Pezizomycotina</taxon>
        <taxon>Leotiomycetes</taxon>
        <taxon>Helotiales</taxon>
        <taxon>Helotiaceae</taxon>
        <taxon>Hymenoscyphus</taxon>
    </lineage>
</organism>
<dbReference type="OrthoDB" id="416217at2759"/>
<evidence type="ECO:0000256" key="1">
    <source>
        <dbReference type="SAM" id="MobiDB-lite"/>
    </source>
</evidence>
<sequence>MDAPDKVLHTARRSHRKTRTGCRTCKRRKIKVVRRRTTLLLELYQGLCFPAEDHFARLLILIKHSVSCDFLPPAASPAGSSNVGTPPGHHVAGFIGRNGIWSSPTNTFSSSFAMASNGVLPDLNMNDLELLHHWSLSTSLSMTSDPVLRTLWRTKIPQMAFEFPFLMRGILTVAALHLAYLHPERRDFYVSNSLQHHDIALSGATKVLPNVSNENCMPLHIFSILTCIHTLGRPRKPEDFLVVGEQGIAKWFVLFKGVVLIIERFSETMSTGPLAAFFHSRVRRQRQRQSCIETSTMDHLSSLRASILSAPLPPDTAQMYLDNMIELQNSFSFIYSCPSHSHELGDIFIWLFRCSDGYLVALQEGTQEALAIFAYACVLFWKMEKFWWMEGWSGLIMNNIWNWLDDAHKSWIEWPISEIGWNPPEERGMEPALQGNSDVGLES</sequence>
<dbReference type="AlphaFoldDB" id="A0A9N9PRA4"/>
<evidence type="ECO:0000313" key="3">
    <source>
        <dbReference type="Proteomes" id="UP000701801"/>
    </source>
</evidence>
<evidence type="ECO:0008006" key="4">
    <source>
        <dbReference type="Google" id="ProtNLM"/>
    </source>
</evidence>
<dbReference type="Proteomes" id="UP000701801">
    <property type="component" value="Unassembled WGS sequence"/>
</dbReference>
<dbReference type="PANTHER" id="PTHR47784">
    <property type="entry name" value="STEROL UPTAKE CONTROL PROTEIN 2"/>
    <property type="match status" value="1"/>
</dbReference>
<reference evidence="2" key="1">
    <citation type="submission" date="2021-07" db="EMBL/GenBank/DDBJ databases">
        <authorList>
            <person name="Durling M."/>
        </authorList>
    </citation>
    <scope>NUCLEOTIDE SEQUENCE</scope>
</reference>
<feature type="region of interest" description="Disordered" evidence="1">
    <location>
        <begin position="1"/>
        <end position="20"/>
    </location>
</feature>
<keyword evidence="3" id="KW-1185">Reference proteome</keyword>